<evidence type="ECO:0000256" key="8">
    <source>
        <dbReference type="ARBA" id="ARBA00022859"/>
    </source>
</evidence>
<comment type="subcellular location">
    <subcellularLocation>
        <location evidence="1">Membrane</location>
        <topology evidence="1">Single-pass type I membrane protein</topology>
    </subcellularLocation>
</comment>
<dbReference type="GO" id="GO:0006954">
    <property type="term" value="P:inflammatory response"/>
    <property type="evidence" value="ECO:0007669"/>
    <property type="project" value="UniProtKB-KW"/>
</dbReference>
<keyword evidence="13" id="KW-0395">Inflammatory response</keyword>
<keyword evidence="7" id="KW-0677">Repeat</keyword>
<sequence length="654" mass="76285">MCSHLRGKKIHDLNLIKNNITYLPPGTLMNCSSAIQLDLSHNRLKNFNCLTFLSPFKLSHLTIEHNLLKRLQSCRHWPIFHNLQSISLRYNRIWSVDNKAFSFAPNLKTLKLNINNIIFLGKQCFSGLKHLTKLRLDNNLITDLYNNSFLGLNNLRTLLLRNNRISVIFEQVFQDLENLNILDLGGNKITQVTNGSFIGMKSLSKLYLDNNQIKHISGGMFHGVEATLQVLDLESNKISFLTSRQNLTPFSNLRNVYDLKLQSQQPHGLMAIPKGFFTGLHSLRSLYLGNNRLTQLGFDVFDALGNLTFLNLAEDCNGVQNLSPGIFKNLVHLRFLDLENMCLQSLSPNVFSNLTSLKRLQLTKNGLKHIDVSIFDNMTNLSYLDIYKCPLTCTCDNKDFQRWLNVSRVQVVYAFNITCSHDRSLFFHNFDTHVCDLKEKLILFCCSFTFLCLLIIIPIVYSKSYWRLKYNYFLFISWLNERWSSNKDLYKYDAFVSYNTRDEDWVYETMLPMLERCRSSKGLRLCLHHRDFQLGRDIVDNIVDSIHNSRKTLCVVSRSYLRSEWCSMEMQLASYKLFDEMRDVLVLVLLEDIPLRELSTYHRMRKVMLKKTYITWPREPQAQKLFWAKVKKALRGIEVEDDESDSVISDDESR</sequence>
<gene>
    <name evidence="16" type="ORF">GDO81_019313</name>
</gene>
<keyword evidence="9 14" id="KW-1133">Transmembrane helix</keyword>
<dbReference type="InterPro" id="IPR001611">
    <property type="entry name" value="Leu-rich_rpt"/>
</dbReference>
<proteinExistence type="inferred from homology"/>
<evidence type="ECO:0000256" key="9">
    <source>
        <dbReference type="ARBA" id="ARBA00022989"/>
    </source>
</evidence>
<evidence type="ECO:0000256" key="3">
    <source>
        <dbReference type="ARBA" id="ARBA00022588"/>
    </source>
</evidence>
<dbReference type="GO" id="GO:0045087">
    <property type="term" value="P:innate immune response"/>
    <property type="evidence" value="ECO:0007669"/>
    <property type="project" value="UniProtKB-KW"/>
</dbReference>
<name>A0AAV6YZL9_ENGPU</name>
<dbReference type="SUPFAM" id="SSF52200">
    <property type="entry name" value="Toll/Interleukin receptor TIR domain"/>
    <property type="match status" value="1"/>
</dbReference>
<evidence type="ECO:0000259" key="15">
    <source>
        <dbReference type="PROSITE" id="PS50104"/>
    </source>
</evidence>
<dbReference type="InterPro" id="IPR003591">
    <property type="entry name" value="Leu-rich_rpt_typical-subtyp"/>
</dbReference>
<keyword evidence="8" id="KW-0391">Immunity</keyword>
<evidence type="ECO:0000256" key="11">
    <source>
        <dbReference type="ARBA" id="ARBA00023170"/>
    </source>
</evidence>
<reference evidence="16" key="1">
    <citation type="thesis" date="2020" institute="ProQuest LLC" country="789 East Eisenhower Parkway, Ann Arbor, MI, USA">
        <title>Comparative Genomics and Chromosome Evolution.</title>
        <authorList>
            <person name="Mudd A.B."/>
        </authorList>
    </citation>
    <scope>NUCLEOTIDE SEQUENCE</scope>
    <source>
        <strain evidence="16">237g6f4</strain>
        <tissue evidence="16">Blood</tissue>
    </source>
</reference>
<dbReference type="PANTHER" id="PTHR24365:SF545">
    <property type="entry name" value="TOLL-LIKE RECEPTOR 12"/>
    <property type="match status" value="1"/>
</dbReference>
<dbReference type="PROSITE" id="PS51450">
    <property type="entry name" value="LRR"/>
    <property type="match status" value="5"/>
</dbReference>
<dbReference type="GO" id="GO:0005886">
    <property type="term" value="C:plasma membrane"/>
    <property type="evidence" value="ECO:0007669"/>
    <property type="project" value="TreeGrafter"/>
</dbReference>
<evidence type="ECO:0000256" key="13">
    <source>
        <dbReference type="ARBA" id="ARBA00023198"/>
    </source>
</evidence>
<keyword evidence="6" id="KW-0732">Signal</keyword>
<evidence type="ECO:0000256" key="12">
    <source>
        <dbReference type="ARBA" id="ARBA00023180"/>
    </source>
</evidence>
<dbReference type="SUPFAM" id="SSF52058">
    <property type="entry name" value="L domain-like"/>
    <property type="match status" value="1"/>
</dbReference>
<evidence type="ECO:0000256" key="5">
    <source>
        <dbReference type="ARBA" id="ARBA00022692"/>
    </source>
</evidence>
<dbReference type="SMART" id="SM00369">
    <property type="entry name" value="LRR_TYP"/>
    <property type="match status" value="11"/>
</dbReference>
<evidence type="ECO:0000256" key="7">
    <source>
        <dbReference type="ARBA" id="ARBA00022737"/>
    </source>
</evidence>
<evidence type="ECO:0000313" key="16">
    <source>
        <dbReference type="EMBL" id="KAG8540435.1"/>
    </source>
</evidence>
<evidence type="ECO:0000256" key="2">
    <source>
        <dbReference type="ARBA" id="ARBA00009634"/>
    </source>
</evidence>
<evidence type="ECO:0000256" key="6">
    <source>
        <dbReference type="ARBA" id="ARBA00022729"/>
    </source>
</evidence>
<dbReference type="InterPro" id="IPR032675">
    <property type="entry name" value="LRR_dom_sf"/>
</dbReference>
<keyword evidence="11" id="KW-0675">Receptor</keyword>
<dbReference type="Gene3D" id="3.80.10.10">
    <property type="entry name" value="Ribonuclease Inhibitor"/>
    <property type="match status" value="3"/>
</dbReference>
<dbReference type="Pfam" id="PF01582">
    <property type="entry name" value="TIR"/>
    <property type="match status" value="1"/>
</dbReference>
<feature type="domain" description="TIR" evidence="15">
    <location>
        <begin position="490"/>
        <end position="634"/>
    </location>
</feature>
<dbReference type="SMART" id="SM00365">
    <property type="entry name" value="LRR_SD22"/>
    <property type="match status" value="6"/>
</dbReference>
<dbReference type="Gene3D" id="3.40.50.10140">
    <property type="entry name" value="Toll/interleukin-1 receptor homology (TIR) domain"/>
    <property type="match status" value="1"/>
</dbReference>
<keyword evidence="3" id="KW-0399">Innate immunity</keyword>
<organism evidence="16 17">
    <name type="scientific">Engystomops pustulosus</name>
    <name type="common">Tungara frog</name>
    <name type="synonym">Physalaemus pustulosus</name>
    <dbReference type="NCBI Taxonomy" id="76066"/>
    <lineage>
        <taxon>Eukaryota</taxon>
        <taxon>Metazoa</taxon>
        <taxon>Chordata</taxon>
        <taxon>Craniata</taxon>
        <taxon>Vertebrata</taxon>
        <taxon>Euteleostomi</taxon>
        <taxon>Amphibia</taxon>
        <taxon>Batrachia</taxon>
        <taxon>Anura</taxon>
        <taxon>Neobatrachia</taxon>
        <taxon>Hyloidea</taxon>
        <taxon>Leptodactylidae</taxon>
        <taxon>Leiuperinae</taxon>
        <taxon>Engystomops</taxon>
    </lineage>
</organism>
<evidence type="ECO:0000256" key="4">
    <source>
        <dbReference type="ARBA" id="ARBA00022614"/>
    </source>
</evidence>
<dbReference type="InterPro" id="IPR000157">
    <property type="entry name" value="TIR_dom"/>
</dbReference>
<keyword evidence="10 14" id="KW-0472">Membrane</keyword>
<dbReference type="FunFam" id="3.80.10.10:FF:001164">
    <property type="entry name" value="GH01279p"/>
    <property type="match status" value="1"/>
</dbReference>
<dbReference type="PROSITE" id="PS50104">
    <property type="entry name" value="TIR"/>
    <property type="match status" value="1"/>
</dbReference>
<evidence type="ECO:0000256" key="1">
    <source>
        <dbReference type="ARBA" id="ARBA00004479"/>
    </source>
</evidence>
<dbReference type="FunFam" id="3.40.50.10140:FF:000001">
    <property type="entry name" value="Toll-like receptor 2"/>
    <property type="match status" value="1"/>
</dbReference>
<dbReference type="Proteomes" id="UP000824782">
    <property type="component" value="Unassembled WGS sequence"/>
</dbReference>
<dbReference type="GO" id="GO:0038023">
    <property type="term" value="F:signaling receptor activity"/>
    <property type="evidence" value="ECO:0007669"/>
    <property type="project" value="TreeGrafter"/>
</dbReference>
<comment type="caution">
    <text evidence="16">The sequence shown here is derived from an EMBL/GenBank/DDBJ whole genome shotgun (WGS) entry which is preliminary data.</text>
</comment>
<feature type="transmembrane region" description="Helical" evidence="14">
    <location>
        <begin position="441"/>
        <end position="461"/>
    </location>
</feature>
<dbReference type="GO" id="GO:0002224">
    <property type="term" value="P:toll-like receptor signaling pathway"/>
    <property type="evidence" value="ECO:0007669"/>
    <property type="project" value="TreeGrafter"/>
</dbReference>
<protein>
    <recommendedName>
        <fullName evidence="15">TIR domain-containing protein</fullName>
    </recommendedName>
</protein>
<evidence type="ECO:0000256" key="14">
    <source>
        <dbReference type="SAM" id="Phobius"/>
    </source>
</evidence>
<comment type="similarity">
    <text evidence="2">Belongs to the Toll-like receptor family.</text>
</comment>
<evidence type="ECO:0000256" key="10">
    <source>
        <dbReference type="ARBA" id="ARBA00023136"/>
    </source>
</evidence>
<accession>A0AAV6YZL9</accession>
<dbReference type="Pfam" id="PF13855">
    <property type="entry name" value="LRR_8"/>
    <property type="match status" value="4"/>
</dbReference>
<dbReference type="PANTHER" id="PTHR24365">
    <property type="entry name" value="TOLL-LIKE RECEPTOR"/>
    <property type="match status" value="1"/>
</dbReference>
<keyword evidence="5 14" id="KW-0812">Transmembrane</keyword>
<keyword evidence="17" id="KW-1185">Reference proteome</keyword>
<dbReference type="SMART" id="SM00255">
    <property type="entry name" value="TIR"/>
    <property type="match status" value="1"/>
</dbReference>
<dbReference type="InterPro" id="IPR035897">
    <property type="entry name" value="Toll_tir_struct_dom_sf"/>
</dbReference>
<keyword evidence="12" id="KW-0325">Glycoprotein</keyword>
<dbReference type="AlphaFoldDB" id="A0AAV6YZL9"/>
<dbReference type="EMBL" id="WNYA01010475">
    <property type="protein sequence ID" value="KAG8540435.1"/>
    <property type="molecule type" value="Genomic_DNA"/>
</dbReference>
<keyword evidence="4" id="KW-0433">Leucine-rich repeat</keyword>
<evidence type="ECO:0000313" key="17">
    <source>
        <dbReference type="Proteomes" id="UP000824782"/>
    </source>
</evidence>